<evidence type="ECO:0000313" key="2">
    <source>
        <dbReference type="EMBL" id="OHT19707.1"/>
    </source>
</evidence>
<comment type="caution">
    <text evidence="2">The sequence shown here is derived from an EMBL/GenBank/DDBJ whole genome shotgun (WGS) entry which is preliminary data.</text>
</comment>
<feature type="compositionally biased region" description="Basic and acidic residues" evidence="1">
    <location>
        <begin position="1"/>
        <end position="11"/>
    </location>
</feature>
<evidence type="ECO:0000256" key="1">
    <source>
        <dbReference type="SAM" id="MobiDB-lite"/>
    </source>
</evidence>
<evidence type="ECO:0000313" key="3">
    <source>
        <dbReference type="Proteomes" id="UP000179467"/>
    </source>
</evidence>
<keyword evidence="3" id="KW-1185">Reference proteome</keyword>
<sequence>MRDATKEDHALPHHHTATASFPARNPYLTDSVYPMAHFNPGATDSVPHAGPTKGRKLVPSDVKAVMLPFTSNPTVKKIGDSTIVIAGCTDGIRKIDATGDKFELVSILPYPGMEQLPEQSTDAALEGLIAQLDAAARARDDAKIVALTKQAEELNFSRKLMANGAYGFIDRDGCHYAAFAATKILKSTDDNDPAKPLRILQVADLAEHLPEGTHLVVAAQLYDGHIAAMAYGHMLLLDRDLKPLGSLSFDGEPVENSVCFDETGLYVVTSRHMHKIVWTGSKLSYDEADGGWRSEYNTMSREQATAAGSLTQSGGSGTTPVLMGFEDGDDKLVIIADGDPEGTNLVAFWRDTIPDGFQQKPGTKSRRIADQIRIAISKVTIEPSPEVLGTGVIVLNCSFPQPVADIFGDTFTGGLTRPAAKGAQKFEWDSEKHAFESSWINSEIDNTDVMVPVISAATSMIYMASKADGNYVYLGLDWETGEERARWEFPDDSRRWNAYGGITTLLENGDLMLGGIFSVKRVCIGEG</sequence>
<feature type="region of interest" description="Disordered" evidence="1">
    <location>
        <begin position="1"/>
        <end position="22"/>
    </location>
</feature>
<dbReference type="Proteomes" id="UP000179467">
    <property type="component" value="Unassembled WGS sequence"/>
</dbReference>
<protein>
    <submittedName>
        <fullName evidence="2">Uncharacterized protein</fullName>
    </submittedName>
</protein>
<dbReference type="EMBL" id="MIPT01000001">
    <property type="protein sequence ID" value="OHT19707.1"/>
    <property type="molecule type" value="Genomic_DNA"/>
</dbReference>
<dbReference type="AlphaFoldDB" id="A0A1S1HC44"/>
<accession>A0A1S1HC44</accession>
<gene>
    <name evidence="2" type="ORF">BHE75_01695</name>
</gene>
<organism evidence="2 3">
    <name type="scientific">Edaphosphingomonas haloaromaticamans</name>
    <dbReference type="NCBI Taxonomy" id="653954"/>
    <lineage>
        <taxon>Bacteria</taxon>
        <taxon>Pseudomonadati</taxon>
        <taxon>Pseudomonadota</taxon>
        <taxon>Alphaproteobacteria</taxon>
        <taxon>Sphingomonadales</taxon>
        <taxon>Rhizorhabdaceae</taxon>
        <taxon>Edaphosphingomonas</taxon>
    </lineage>
</organism>
<name>A0A1S1HC44_9SPHN</name>
<proteinExistence type="predicted"/>
<reference evidence="2 3" key="1">
    <citation type="submission" date="2016-09" db="EMBL/GenBank/DDBJ databases">
        <title>Metabolic pathway, cell adaptation mechanisms and a novel monoxygenase revealed through proteogenomic-transcription analysis of a Sphingomonas haloaromaticamans strain degrading the fungicide ortho-phenylphenol.</title>
        <authorList>
            <person name="Perruchon C."/>
            <person name="Papadopoulou E.S."/>
            <person name="Rousidou C."/>
            <person name="Vasileiadis S."/>
            <person name="Tanou G."/>
            <person name="Amoutzias G."/>
            <person name="Molassiotis A."/>
            <person name="Karpouzas D.G."/>
        </authorList>
    </citation>
    <scope>NUCLEOTIDE SEQUENCE [LARGE SCALE GENOMIC DNA]</scope>
    <source>
        <strain evidence="2 3">P3</strain>
    </source>
</reference>